<dbReference type="Proteomes" id="UP001189429">
    <property type="component" value="Unassembled WGS sequence"/>
</dbReference>
<name>A0ABN9TVG5_9DINO</name>
<protein>
    <submittedName>
        <fullName evidence="2">Uncharacterized protein</fullName>
    </submittedName>
</protein>
<evidence type="ECO:0000313" key="3">
    <source>
        <dbReference type="Proteomes" id="UP001189429"/>
    </source>
</evidence>
<reference evidence="2" key="1">
    <citation type="submission" date="2023-10" db="EMBL/GenBank/DDBJ databases">
        <authorList>
            <person name="Chen Y."/>
            <person name="Shah S."/>
            <person name="Dougan E. K."/>
            <person name="Thang M."/>
            <person name="Chan C."/>
        </authorList>
    </citation>
    <scope>NUCLEOTIDE SEQUENCE [LARGE SCALE GENOMIC DNA]</scope>
</reference>
<sequence length="251" mass="26049">MSSLASPLRVPLPEPLRATPGDGAAPGKLDDDLLALPPLRPPGLEVVDEEPSPLGLSRLGRLPGAPSPAAAAALEPRKPAAQPEGALASLGAADAAPQGITIQPAVLGGTFIEWGIDGFCSKLQSNGSRPMVSPPFSALGLPNLRLMVSVTAREPAKSARSRERKGAAKSAAALKRGPLQGALKLKADCLQGATVMTFFLCVGPSRTGPFTYDFSKQAVHGPDDFGVDWREQVDSPSGTLRVGVEILEVRR</sequence>
<organism evidence="2 3">
    <name type="scientific">Prorocentrum cordatum</name>
    <dbReference type="NCBI Taxonomy" id="2364126"/>
    <lineage>
        <taxon>Eukaryota</taxon>
        <taxon>Sar</taxon>
        <taxon>Alveolata</taxon>
        <taxon>Dinophyceae</taxon>
        <taxon>Prorocentrales</taxon>
        <taxon>Prorocentraceae</taxon>
        <taxon>Prorocentrum</taxon>
    </lineage>
</organism>
<accession>A0ABN9TVG5</accession>
<comment type="caution">
    <text evidence="2">The sequence shown here is derived from an EMBL/GenBank/DDBJ whole genome shotgun (WGS) entry which is preliminary data.</text>
</comment>
<gene>
    <name evidence="2" type="ORF">PCOR1329_LOCUS42689</name>
</gene>
<keyword evidence="3" id="KW-1185">Reference proteome</keyword>
<evidence type="ECO:0000313" key="2">
    <source>
        <dbReference type="EMBL" id="CAK0850251.1"/>
    </source>
</evidence>
<feature type="region of interest" description="Disordered" evidence="1">
    <location>
        <begin position="1"/>
        <end position="83"/>
    </location>
</feature>
<dbReference type="EMBL" id="CAUYUJ010015130">
    <property type="protein sequence ID" value="CAK0850251.1"/>
    <property type="molecule type" value="Genomic_DNA"/>
</dbReference>
<feature type="compositionally biased region" description="Low complexity" evidence="1">
    <location>
        <begin position="52"/>
        <end position="83"/>
    </location>
</feature>
<proteinExistence type="predicted"/>
<evidence type="ECO:0000256" key="1">
    <source>
        <dbReference type="SAM" id="MobiDB-lite"/>
    </source>
</evidence>